<dbReference type="InterPro" id="IPR037923">
    <property type="entry name" value="HTH-like"/>
</dbReference>
<organism evidence="7 8">
    <name type="scientific">Paenibacillus hemerocallicola</name>
    <dbReference type="NCBI Taxonomy" id="1172614"/>
    <lineage>
        <taxon>Bacteria</taxon>
        <taxon>Bacillati</taxon>
        <taxon>Bacillota</taxon>
        <taxon>Bacilli</taxon>
        <taxon>Bacillales</taxon>
        <taxon>Paenibacillaceae</taxon>
        <taxon>Paenibacillus</taxon>
    </lineage>
</organism>
<name>A0A5C4T3P0_9BACL</name>
<dbReference type="InterPro" id="IPR018062">
    <property type="entry name" value="HTH_AraC-typ_CS"/>
</dbReference>
<evidence type="ECO:0000313" key="8">
    <source>
        <dbReference type="Proteomes" id="UP000307943"/>
    </source>
</evidence>
<dbReference type="GO" id="GO:0043565">
    <property type="term" value="F:sequence-specific DNA binding"/>
    <property type="evidence" value="ECO:0007669"/>
    <property type="project" value="InterPro"/>
</dbReference>
<keyword evidence="8" id="KW-1185">Reference proteome</keyword>
<sequence>MGRSFPLMKIDASLLNDSPLWNREVARFLHDLPVYSRQDNLNAHRKLHVQPGFEIDICHHGRAIVVIGDRTFVQSPDCLFVIPGHVPHQIYPDLSVPYRRTVICFDDRTLRNRLQLGESNALDFAWAADPGLYRLRPESGLFLQIKSLSGQMCEELNRRASGWETMALSHLLGISVLLNRWVERHDRESRNERELPHYVIRCCDYIATHLHEDLSLPTVAKLFSISPEQLIRSFKREKGMTFYQYVLLQRVLASKKLLRISPELSVTEIALVLGFHSSSQFSRSFRAIAGCTPTEYRAADKRKNPNPARPGELAALPDDNGDSDDKALSLSQFALT</sequence>
<keyword evidence="1" id="KW-0805">Transcription regulation</keyword>
<gene>
    <name evidence="7" type="ORF">FE784_24140</name>
</gene>
<feature type="region of interest" description="Disordered" evidence="5">
    <location>
        <begin position="298"/>
        <end position="336"/>
    </location>
</feature>
<dbReference type="PRINTS" id="PR00032">
    <property type="entry name" value="HTHARAC"/>
</dbReference>
<dbReference type="Gene3D" id="1.10.10.60">
    <property type="entry name" value="Homeodomain-like"/>
    <property type="match status" value="2"/>
</dbReference>
<dbReference type="Pfam" id="PF12833">
    <property type="entry name" value="HTH_18"/>
    <property type="match status" value="1"/>
</dbReference>
<keyword evidence="4" id="KW-0804">Transcription</keyword>
<dbReference type="InterPro" id="IPR014710">
    <property type="entry name" value="RmlC-like_jellyroll"/>
</dbReference>
<dbReference type="PROSITE" id="PS00041">
    <property type="entry name" value="HTH_ARAC_FAMILY_1"/>
    <property type="match status" value="1"/>
</dbReference>
<reference evidence="7 8" key="1">
    <citation type="submission" date="2019-05" db="EMBL/GenBank/DDBJ databases">
        <title>We sequenced the genome of Paenibacillus hemerocallicola KCTC 33185 for further insight into its adaptation and study the phylogeny of Paenibacillus.</title>
        <authorList>
            <person name="Narsing Rao M.P."/>
        </authorList>
    </citation>
    <scope>NUCLEOTIDE SEQUENCE [LARGE SCALE GENOMIC DNA]</scope>
    <source>
        <strain evidence="7 8">KCTC 33185</strain>
    </source>
</reference>
<dbReference type="PANTHER" id="PTHR46796">
    <property type="entry name" value="HTH-TYPE TRANSCRIPTIONAL ACTIVATOR RHAS-RELATED"/>
    <property type="match status" value="1"/>
</dbReference>
<evidence type="ECO:0000256" key="2">
    <source>
        <dbReference type="ARBA" id="ARBA00023125"/>
    </source>
</evidence>
<dbReference type="Proteomes" id="UP000307943">
    <property type="component" value="Unassembled WGS sequence"/>
</dbReference>
<dbReference type="AlphaFoldDB" id="A0A5C4T3P0"/>
<evidence type="ECO:0000259" key="6">
    <source>
        <dbReference type="PROSITE" id="PS01124"/>
    </source>
</evidence>
<dbReference type="SUPFAM" id="SSF46689">
    <property type="entry name" value="Homeodomain-like"/>
    <property type="match status" value="2"/>
</dbReference>
<dbReference type="InterPro" id="IPR018060">
    <property type="entry name" value="HTH_AraC"/>
</dbReference>
<dbReference type="SUPFAM" id="SSF51215">
    <property type="entry name" value="Regulatory protein AraC"/>
    <property type="match status" value="1"/>
</dbReference>
<dbReference type="OrthoDB" id="2713997at2"/>
<dbReference type="InterPro" id="IPR009057">
    <property type="entry name" value="Homeodomain-like_sf"/>
</dbReference>
<dbReference type="SMART" id="SM00342">
    <property type="entry name" value="HTH_ARAC"/>
    <property type="match status" value="1"/>
</dbReference>
<accession>A0A5C4T3P0</accession>
<protein>
    <submittedName>
        <fullName evidence="7">Helix-turn-helix domain-containing protein</fullName>
    </submittedName>
</protein>
<evidence type="ECO:0000256" key="5">
    <source>
        <dbReference type="SAM" id="MobiDB-lite"/>
    </source>
</evidence>
<dbReference type="InterPro" id="IPR003313">
    <property type="entry name" value="AraC-bd"/>
</dbReference>
<keyword evidence="3" id="KW-0010">Activator</keyword>
<dbReference type="Gene3D" id="2.60.120.10">
    <property type="entry name" value="Jelly Rolls"/>
    <property type="match status" value="1"/>
</dbReference>
<feature type="domain" description="HTH araC/xylS-type" evidence="6">
    <location>
        <begin position="200"/>
        <end position="299"/>
    </location>
</feature>
<comment type="caution">
    <text evidence="7">The sequence shown here is derived from an EMBL/GenBank/DDBJ whole genome shotgun (WGS) entry which is preliminary data.</text>
</comment>
<evidence type="ECO:0000313" key="7">
    <source>
        <dbReference type="EMBL" id="TNJ63684.1"/>
    </source>
</evidence>
<dbReference type="PANTHER" id="PTHR46796:SF6">
    <property type="entry name" value="ARAC SUBFAMILY"/>
    <property type="match status" value="1"/>
</dbReference>
<evidence type="ECO:0000256" key="3">
    <source>
        <dbReference type="ARBA" id="ARBA00023159"/>
    </source>
</evidence>
<dbReference type="PROSITE" id="PS01124">
    <property type="entry name" value="HTH_ARAC_FAMILY_2"/>
    <property type="match status" value="1"/>
</dbReference>
<proteinExistence type="predicted"/>
<dbReference type="EMBL" id="VDCQ01000039">
    <property type="protein sequence ID" value="TNJ63684.1"/>
    <property type="molecule type" value="Genomic_DNA"/>
</dbReference>
<evidence type="ECO:0000256" key="4">
    <source>
        <dbReference type="ARBA" id="ARBA00023163"/>
    </source>
</evidence>
<evidence type="ECO:0000256" key="1">
    <source>
        <dbReference type="ARBA" id="ARBA00023015"/>
    </source>
</evidence>
<dbReference type="GO" id="GO:0003700">
    <property type="term" value="F:DNA-binding transcription factor activity"/>
    <property type="evidence" value="ECO:0007669"/>
    <property type="project" value="InterPro"/>
</dbReference>
<dbReference type="InterPro" id="IPR050204">
    <property type="entry name" value="AraC_XylS_family_regulators"/>
</dbReference>
<keyword evidence="2" id="KW-0238">DNA-binding</keyword>
<dbReference type="Pfam" id="PF02311">
    <property type="entry name" value="AraC_binding"/>
    <property type="match status" value="1"/>
</dbReference>
<dbReference type="InterPro" id="IPR020449">
    <property type="entry name" value="Tscrpt_reg_AraC-type_HTH"/>
</dbReference>